<feature type="transmembrane region" description="Helical" evidence="2">
    <location>
        <begin position="110"/>
        <end position="131"/>
    </location>
</feature>
<gene>
    <name evidence="4" type="ORF">LCGC14_0431980</name>
</gene>
<dbReference type="InterPro" id="IPR027383">
    <property type="entry name" value="Znf_put"/>
</dbReference>
<dbReference type="EMBL" id="LAZR01000405">
    <property type="protein sequence ID" value="KKN70332.1"/>
    <property type="molecule type" value="Genomic_DNA"/>
</dbReference>
<comment type="caution">
    <text evidence="4">The sequence shown here is derived from an EMBL/GenBank/DDBJ whole genome shotgun (WGS) entry which is preliminary data.</text>
</comment>
<dbReference type="Gene3D" id="1.10.10.1320">
    <property type="entry name" value="Anti-sigma factor, zinc-finger domain"/>
    <property type="match status" value="1"/>
</dbReference>
<keyword evidence="2" id="KW-0472">Membrane</keyword>
<dbReference type="AlphaFoldDB" id="A0A0F9T647"/>
<keyword evidence="2" id="KW-1133">Transmembrane helix</keyword>
<evidence type="ECO:0000256" key="2">
    <source>
        <dbReference type="SAM" id="Phobius"/>
    </source>
</evidence>
<feature type="transmembrane region" description="Helical" evidence="2">
    <location>
        <begin position="80"/>
        <end position="98"/>
    </location>
</feature>
<reference evidence="4" key="1">
    <citation type="journal article" date="2015" name="Nature">
        <title>Complex archaea that bridge the gap between prokaryotes and eukaryotes.</title>
        <authorList>
            <person name="Spang A."/>
            <person name="Saw J.H."/>
            <person name="Jorgensen S.L."/>
            <person name="Zaremba-Niedzwiedzka K."/>
            <person name="Martijn J."/>
            <person name="Lind A.E."/>
            <person name="van Eijk R."/>
            <person name="Schleper C."/>
            <person name="Guy L."/>
            <person name="Ettema T.J."/>
        </authorList>
    </citation>
    <scope>NUCLEOTIDE SEQUENCE</scope>
</reference>
<organism evidence="4">
    <name type="scientific">marine sediment metagenome</name>
    <dbReference type="NCBI Taxonomy" id="412755"/>
    <lineage>
        <taxon>unclassified sequences</taxon>
        <taxon>metagenomes</taxon>
        <taxon>ecological metagenomes</taxon>
    </lineage>
</organism>
<evidence type="ECO:0000313" key="4">
    <source>
        <dbReference type="EMBL" id="KKN70332.1"/>
    </source>
</evidence>
<dbReference type="InterPro" id="IPR041916">
    <property type="entry name" value="Anti_sigma_zinc_sf"/>
</dbReference>
<protein>
    <recommendedName>
        <fullName evidence="3">Putative zinc-finger domain-containing protein</fullName>
    </recommendedName>
</protein>
<keyword evidence="2" id="KW-0812">Transmembrane</keyword>
<sequence>MSCETIQPLITGYLDGELSADQQTELDAHLAQCEQCRRDLEELRQLKDNLAGMSFREPGDEELDRYWQGVYNRLERGTGWVLLSIGAICLLSFGAFMLVERVVRDPDVAWIVKIGVTALIIGAVVLFVSLLRERLAVRKTDRYAKEIKR</sequence>
<proteinExistence type="predicted"/>
<evidence type="ECO:0000259" key="3">
    <source>
        <dbReference type="Pfam" id="PF13490"/>
    </source>
</evidence>
<accession>A0A0F9T647</accession>
<keyword evidence="1" id="KW-0175">Coiled coil</keyword>
<feature type="coiled-coil region" evidence="1">
    <location>
        <begin position="26"/>
        <end position="53"/>
    </location>
</feature>
<evidence type="ECO:0000256" key="1">
    <source>
        <dbReference type="SAM" id="Coils"/>
    </source>
</evidence>
<feature type="domain" description="Putative zinc-finger" evidence="3">
    <location>
        <begin position="3"/>
        <end position="37"/>
    </location>
</feature>
<dbReference type="Pfam" id="PF13490">
    <property type="entry name" value="zf-HC2"/>
    <property type="match status" value="1"/>
</dbReference>
<name>A0A0F9T647_9ZZZZ</name>